<comment type="caution">
    <text evidence="1">The sequence shown here is derived from an EMBL/GenBank/DDBJ whole genome shotgun (WGS) entry which is preliminary data.</text>
</comment>
<feature type="non-terminal residue" evidence="1">
    <location>
        <position position="406"/>
    </location>
</feature>
<keyword evidence="2" id="KW-1185">Reference proteome</keyword>
<sequence length="406" mass="44879">MAPPAKCQQHLAEQCESEGSESVACRSFFTNVGSHDSAVAALMSDIAVSCNVTFLSLESIDNMVALHPINWSKEVVATYFLIYGQAGMLIDIDSNPNLPSRMFEADVDGSLFMKMTAAEAINTIGMTYGNAHAFVRRRAEYYGSFGFPPSDVLDAQGKRAVNEQFDVSVTFVVDRLLDLKEPDFTFEIEMWLLVSWEDEKIFAKCESAGAGGVFDDNDPCALFWQPEFVWDNLVLVDHPEAKLVPNTIENLGLTTRVAENKTGMVEGVGSPGLKTSFGHVMYRIRGTFQAELNFRNFPYDSQQLNVTLQMASDLPLRKVKFNARADALPSKEGGGNLPLWETVCITTATGVEDKTNMANSFISANDDPYALYILNTMAMGPDIMNRELFPFNDMKTNGMDEGSDLM</sequence>
<dbReference type="SUPFAM" id="SSF63712">
    <property type="entry name" value="Nicotinic receptor ligand binding domain-like"/>
    <property type="match status" value="1"/>
</dbReference>
<evidence type="ECO:0000313" key="2">
    <source>
        <dbReference type="Proteomes" id="UP001165082"/>
    </source>
</evidence>
<gene>
    <name evidence="1" type="ORF">TrRE_jg8248</name>
</gene>
<dbReference type="Proteomes" id="UP001165082">
    <property type="component" value="Unassembled WGS sequence"/>
</dbReference>
<evidence type="ECO:0000313" key="1">
    <source>
        <dbReference type="EMBL" id="GMI23295.1"/>
    </source>
</evidence>
<dbReference type="GO" id="GO:0016020">
    <property type="term" value="C:membrane"/>
    <property type="evidence" value="ECO:0007669"/>
    <property type="project" value="InterPro"/>
</dbReference>
<organism evidence="1 2">
    <name type="scientific">Triparma retinervis</name>
    <dbReference type="NCBI Taxonomy" id="2557542"/>
    <lineage>
        <taxon>Eukaryota</taxon>
        <taxon>Sar</taxon>
        <taxon>Stramenopiles</taxon>
        <taxon>Ochrophyta</taxon>
        <taxon>Bolidophyceae</taxon>
        <taxon>Parmales</taxon>
        <taxon>Triparmaceae</taxon>
        <taxon>Triparma</taxon>
    </lineage>
</organism>
<dbReference type="OrthoDB" id="195333at2759"/>
<proteinExistence type="predicted"/>
<dbReference type="AlphaFoldDB" id="A0A9W7FXY2"/>
<name>A0A9W7FXY2_9STRA</name>
<accession>A0A9W7FXY2</accession>
<reference evidence="1" key="1">
    <citation type="submission" date="2022-07" db="EMBL/GenBank/DDBJ databases">
        <title>Genome analysis of Parmales, a sister group of diatoms, reveals the evolutionary specialization of diatoms from phago-mixotrophs to photoautotrophs.</title>
        <authorList>
            <person name="Ban H."/>
            <person name="Sato S."/>
            <person name="Yoshikawa S."/>
            <person name="Kazumasa Y."/>
            <person name="Nakamura Y."/>
            <person name="Ichinomiya M."/>
            <person name="Saitoh K."/>
            <person name="Sato N."/>
            <person name="Blanc-Mathieu R."/>
            <person name="Endo H."/>
            <person name="Kuwata A."/>
            <person name="Ogata H."/>
        </authorList>
    </citation>
    <scope>NUCLEOTIDE SEQUENCE</scope>
</reference>
<dbReference type="Gene3D" id="2.70.170.10">
    <property type="entry name" value="Neurotransmitter-gated ion-channel ligand-binding domain"/>
    <property type="match status" value="1"/>
</dbReference>
<protein>
    <submittedName>
        <fullName evidence="1">Uncharacterized protein</fullName>
    </submittedName>
</protein>
<dbReference type="InterPro" id="IPR036734">
    <property type="entry name" value="Neur_chan_lig-bd_sf"/>
</dbReference>
<dbReference type="EMBL" id="BRXZ01008226">
    <property type="protein sequence ID" value="GMI23295.1"/>
    <property type="molecule type" value="Genomic_DNA"/>
</dbReference>
<dbReference type="GO" id="GO:0005230">
    <property type="term" value="F:extracellular ligand-gated monoatomic ion channel activity"/>
    <property type="evidence" value="ECO:0007669"/>
    <property type="project" value="InterPro"/>
</dbReference>